<evidence type="ECO:0000256" key="3">
    <source>
        <dbReference type="ARBA" id="ARBA00023163"/>
    </source>
</evidence>
<sequence length="244" mass="26254">MSGRCGPARTPRAAASLEAADRRTIRRASIFGALDDATFDLLVEPVRVETVAEGGTLFLQGDPAEAFYVAVDGWLQMVRDTSDGARTVIKLIGPGESFAEALIMPGARYPVAAEAATPVRAARFEAARFRALVEQTPGLGLSIVAATFRQMQRLVDQIEHLKSWSVDRRVADMLLQMHAGAGHPATAFPLPVEQSVIAARLAVTPSTLSRSLRKLSALGVDARRGRITLHDPDRLRAYVAEAAD</sequence>
<dbReference type="PROSITE" id="PS50042">
    <property type="entry name" value="CNMP_BINDING_3"/>
    <property type="match status" value="1"/>
</dbReference>
<dbReference type="InterPro" id="IPR050397">
    <property type="entry name" value="Env_Response_Regulators"/>
</dbReference>
<proteinExistence type="predicted"/>
<dbReference type="STRING" id="1238182.C882_0722"/>
<dbReference type="GO" id="GO:0005829">
    <property type="term" value="C:cytosol"/>
    <property type="evidence" value="ECO:0007669"/>
    <property type="project" value="TreeGrafter"/>
</dbReference>
<protein>
    <submittedName>
        <fullName evidence="6">Transcriptional regulator, Crp/Fnr family</fullName>
    </submittedName>
</protein>
<dbReference type="PANTHER" id="PTHR24567">
    <property type="entry name" value="CRP FAMILY TRANSCRIPTIONAL REGULATORY PROTEIN"/>
    <property type="match status" value="1"/>
</dbReference>
<dbReference type="OrthoDB" id="190787at2"/>
<evidence type="ECO:0000313" key="6">
    <source>
        <dbReference type="EMBL" id="EKV28958.1"/>
    </source>
</evidence>
<dbReference type="RefSeq" id="WP_009541379.1">
    <property type="nucleotide sequence ID" value="NZ_ANHY01000014.1"/>
</dbReference>
<feature type="domain" description="HTH crp-type" evidence="5">
    <location>
        <begin position="164"/>
        <end position="233"/>
    </location>
</feature>
<dbReference type="PANTHER" id="PTHR24567:SF68">
    <property type="entry name" value="DNA-BINDING TRANSCRIPTIONAL DUAL REGULATOR CRP"/>
    <property type="match status" value="1"/>
</dbReference>
<evidence type="ECO:0000259" key="4">
    <source>
        <dbReference type="PROSITE" id="PS50042"/>
    </source>
</evidence>
<reference evidence="6 7" key="1">
    <citation type="journal article" date="2013" name="Genome Announc.">
        <title>Draft Genome Sequence of an Alphaproteobacterium, Caenispirillum salinarum AK4(T), Isolated from a Solar Saltern.</title>
        <authorList>
            <person name="Khatri I."/>
            <person name="Singh A."/>
            <person name="Korpole S."/>
            <person name="Pinnaka A.K."/>
            <person name="Subramanian S."/>
        </authorList>
    </citation>
    <scope>NUCLEOTIDE SEQUENCE [LARGE SCALE GENOMIC DNA]</scope>
    <source>
        <strain evidence="6 7">AK4</strain>
    </source>
</reference>
<dbReference type="SUPFAM" id="SSF51206">
    <property type="entry name" value="cAMP-binding domain-like"/>
    <property type="match status" value="1"/>
</dbReference>
<accession>K9HEM4</accession>
<dbReference type="InterPro" id="IPR014710">
    <property type="entry name" value="RmlC-like_jellyroll"/>
</dbReference>
<name>K9HEM4_9PROT</name>
<comment type="caution">
    <text evidence="6">The sequence shown here is derived from an EMBL/GenBank/DDBJ whole genome shotgun (WGS) entry which is preliminary data.</text>
</comment>
<dbReference type="Pfam" id="PF13545">
    <property type="entry name" value="HTH_Crp_2"/>
    <property type="match status" value="1"/>
</dbReference>
<evidence type="ECO:0000259" key="5">
    <source>
        <dbReference type="PROSITE" id="PS51063"/>
    </source>
</evidence>
<dbReference type="eggNOG" id="COG0664">
    <property type="taxonomic scope" value="Bacteria"/>
</dbReference>
<evidence type="ECO:0000256" key="2">
    <source>
        <dbReference type="ARBA" id="ARBA00023125"/>
    </source>
</evidence>
<dbReference type="InterPro" id="IPR036390">
    <property type="entry name" value="WH_DNA-bd_sf"/>
</dbReference>
<feature type="domain" description="Cyclic nucleotide-binding" evidence="4">
    <location>
        <begin position="30"/>
        <end position="133"/>
    </location>
</feature>
<dbReference type="Proteomes" id="UP000009881">
    <property type="component" value="Unassembled WGS sequence"/>
</dbReference>
<dbReference type="InterPro" id="IPR036388">
    <property type="entry name" value="WH-like_DNA-bd_sf"/>
</dbReference>
<dbReference type="SMART" id="SM00100">
    <property type="entry name" value="cNMP"/>
    <property type="match status" value="1"/>
</dbReference>
<dbReference type="InterPro" id="IPR000595">
    <property type="entry name" value="cNMP-bd_dom"/>
</dbReference>
<dbReference type="GO" id="GO:0003677">
    <property type="term" value="F:DNA binding"/>
    <property type="evidence" value="ECO:0007669"/>
    <property type="project" value="UniProtKB-KW"/>
</dbReference>
<dbReference type="EMBL" id="ANHY01000014">
    <property type="protein sequence ID" value="EKV28958.1"/>
    <property type="molecule type" value="Genomic_DNA"/>
</dbReference>
<dbReference type="Gene3D" id="1.10.10.10">
    <property type="entry name" value="Winged helix-like DNA-binding domain superfamily/Winged helix DNA-binding domain"/>
    <property type="match status" value="1"/>
</dbReference>
<dbReference type="Pfam" id="PF00027">
    <property type="entry name" value="cNMP_binding"/>
    <property type="match status" value="1"/>
</dbReference>
<dbReference type="InterPro" id="IPR012318">
    <property type="entry name" value="HTH_CRP"/>
</dbReference>
<dbReference type="CDD" id="cd00038">
    <property type="entry name" value="CAP_ED"/>
    <property type="match status" value="1"/>
</dbReference>
<keyword evidence="1" id="KW-0805">Transcription regulation</keyword>
<keyword evidence="2" id="KW-0238">DNA-binding</keyword>
<evidence type="ECO:0000313" key="7">
    <source>
        <dbReference type="Proteomes" id="UP000009881"/>
    </source>
</evidence>
<dbReference type="GO" id="GO:0003700">
    <property type="term" value="F:DNA-binding transcription factor activity"/>
    <property type="evidence" value="ECO:0007669"/>
    <property type="project" value="TreeGrafter"/>
</dbReference>
<dbReference type="AlphaFoldDB" id="K9HEM4"/>
<evidence type="ECO:0000256" key="1">
    <source>
        <dbReference type="ARBA" id="ARBA00023015"/>
    </source>
</evidence>
<keyword evidence="7" id="KW-1185">Reference proteome</keyword>
<gene>
    <name evidence="6" type="ORF">C882_0722</name>
</gene>
<dbReference type="InterPro" id="IPR018490">
    <property type="entry name" value="cNMP-bd_dom_sf"/>
</dbReference>
<dbReference type="SUPFAM" id="SSF46785">
    <property type="entry name" value="Winged helix' DNA-binding domain"/>
    <property type="match status" value="1"/>
</dbReference>
<dbReference type="PROSITE" id="PS51063">
    <property type="entry name" value="HTH_CRP_2"/>
    <property type="match status" value="1"/>
</dbReference>
<organism evidence="6 7">
    <name type="scientific">Caenispirillum salinarum AK4</name>
    <dbReference type="NCBI Taxonomy" id="1238182"/>
    <lineage>
        <taxon>Bacteria</taxon>
        <taxon>Pseudomonadati</taxon>
        <taxon>Pseudomonadota</taxon>
        <taxon>Alphaproteobacteria</taxon>
        <taxon>Rhodospirillales</taxon>
        <taxon>Novispirillaceae</taxon>
        <taxon>Caenispirillum</taxon>
    </lineage>
</organism>
<dbReference type="Gene3D" id="2.60.120.10">
    <property type="entry name" value="Jelly Rolls"/>
    <property type="match status" value="1"/>
</dbReference>
<keyword evidence="3" id="KW-0804">Transcription</keyword>